<dbReference type="RefSeq" id="WP_048846477.1">
    <property type="nucleotide sequence ID" value="NZ_BALE01000004.1"/>
</dbReference>
<feature type="signal peptide" evidence="4">
    <location>
        <begin position="1"/>
        <end position="26"/>
    </location>
</feature>
<gene>
    <name evidence="7" type="ORF">Tasa_004_036</name>
</gene>
<dbReference type="InterPro" id="IPR002470">
    <property type="entry name" value="Peptidase_S9A"/>
</dbReference>
<dbReference type="Gene3D" id="2.130.10.120">
    <property type="entry name" value="Prolyl oligopeptidase, N-terminal domain"/>
    <property type="match status" value="1"/>
</dbReference>
<evidence type="ECO:0000256" key="3">
    <source>
        <dbReference type="ARBA" id="ARBA00022825"/>
    </source>
</evidence>
<accession>A0A0D6MHJ3</accession>
<dbReference type="SUPFAM" id="SSF50993">
    <property type="entry name" value="Peptidase/esterase 'gauge' domain"/>
    <property type="match status" value="1"/>
</dbReference>
<feature type="domain" description="Peptidase S9 prolyl oligopeptidase catalytic" evidence="5">
    <location>
        <begin position="492"/>
        <end position="695"/>
    </location>
</feature>
<dbReference type="AlphaFoldDB" id="A0A0D6MHJ3"/>
<evidence type="ECO:0000259" key="5">
    <source>
        <dbReference type="Pfam" id="PF00326"/>
    </source>
</evidence>
<dbReference type="Pfam" id="PF00326">
    <property type="entry name" value="Peptidase_S9"/>
    <property type="match status" value="1"/>
</dbReference>
<dbReference type="GO" id="GO:0004252">
    <property type="term" value="F:serine-type endopeptidase activity"/>
    <property type="evidence" value="ECO:0007669"/>
    <property type="project" value="InterPro"/>
</dbReference>
<name>A0A0D6MHJ3_9PROT</name>
<dbReference type="EMBL" id="BALE01000004">
    <property type="protein sequence ID" value="GAN52971.1"/>
    <property type="molecule type" value="Genomic_DNA"/>
</dbReference>
<dbReference type="GO" id="GO:0006508">
    <property type="term" value="P:proteolysis"/>
    <property type="evidence" value="ECO:0007669"/>
    <property type="project" value="UniProtKB-KW"/>
</dbReference>
<evidence type="ECO:0000259" key="6">
    <source>
        <dbReference type="Pfam" id="PF02897"/>
    </source>
</evidence>
<evidence type="ECO:0000256" key="1">
    <source>
        <dbReference type="ARBA" id="ARBA00022670"/>
    </source>
</evidence>
<dbReference type="SUPFAM" id="SSF53474">
    <property type="entry name" value="alpha/beta-Hydrolases"/>
    <property type="match status" value="1"/>
</dbReference>
<dbReference type="InterPro" id="IPR051167">
    <property type="entry name" value="Prolyl_oligopep/macrocyclase"/>
</dbReference>
<dbReference type="Gene3D" id="3.40.50.1820">
    <property type="entry name" value="alpha/beta hydrolase"/>
    <property type="match status" value="1"/>
</dbReference>
<reference evidence="7 8" key="1">
    <citation type="submission" date="2012-10" db="EMBL/GenBank/DDBJ databases">
        <title>Genome sequencing of Tanticharoenia sakaeratensis NBRC 103193.</title>
        <authorList>
            <person name="Azuma Y."/>
            <person name="Hadano H."/>
            <person name="Hirakawa H."/>
            <person name="Matsushita K."/>
        </authorList>
    </citation>
    <scope>NUCLEOTIDE SEQUENCE [LARGE SCALE GENOMIC DNA]</scope>
    <source>
        <strain evidence="7 8">NBRC 103193</strain>
    </source>
</reference>
<dbReference type="STRING" id="1231623.Tasa_004_036"/>
<evidence type="ECO:0000313" key="7">
    <source>
        <dbReference type="EMBL" id="GAN52971.1"/>
    </source>
</evidence>
<dbReference type="InterPro" id="IPR023302">
    <property type="entry name" value="Pept_S9A_N"/>
</dbReference>
<feature type="domain" description="Peptidase S9A N-terminal" evidence="6">
    <location>
        <begin position="35"/>
        <end position="421"/>
    </location>
</feature>
<dbReference type="Proteomes" id="UP000032679">
    <property type="component" value="Unassembled WGS sequence"/>
</dbReference>
<feature type="chain" id="PRO_5002308192" evidence="4">
    <location>
        <begin position="27"/>
        <end position="698"/>
    </location>
</feature>
<dbReference type="GO" id="GO:0070012">
    <property type="term" value="F:oligopeptidase activity"/>
    <property type="evidence" value="ECO:0007669"/>
    <property type="project" value="TreeGrafter"/>
</dbReference>
<dbReference type="Pfam" id="PF02897">
    <property type="entry name" value="Peptidase_S9_N"/>
    <property type="match status" value="1"/>
</dbReference>
<proteinExistence type="predicted"/>
<evidence type="ECO:0000256" key="2">
    <source>
        <dbReference type="ARBA" id="ARBA00022801"/>
    </source>
</evidence>
<keyword evidence="4" id="KW-0732">Signal</keyword>
<dbReference type="InterPro" id="IPR029058">
    <property type="entry name" value="AB_hydrolase_fold"/>
</dbReference>
<keyword evidence="1" id="KW-0645">Protease</keyword>
<keyword evidence="3" id="KW-0720">Serine protease</keyword>
<dbReference type="PANTHER" id="PTHR42881:SF13">
    <property type="entry name" value="PROLYL ENDOPEPTIDASE"/>
    <property type="match status" value="1"/>
</dbReference>
<sequence length="698" mass="75995">MNRFSSSRVLCASVAALALSVAPARAATVTSPPYLDEITGARALDFVKARDAHTLDVLTHDPRYAGFYKDALTIAQSHDRIAAPEQLNGQIYNFWQDADHVRGIWRRTGVASYRTGKPDWTTVLDLDALSASEHANWVWKGADCLEPDETRCLISLSDGGEDAVTVREFDLATNAFVPGGFALPGAKQSADWLDRDTLLVSRPWRPGDLTDSSYPYIVRLWHRGTPLNVATEVARGTKQDMEASGESFTDGQGHHVALIQTAHTIFSSSYALLENGHTTPLDLPRKSDIQGLLDGQLVVRLNEPWTANGQTFPTGALVAVDPTQPAPKPELIAAAGPRQMIEGAAVTKGHVLVALYDNVRGTVVSYARGSDGWRGRRLALPGDVSVSITSSTIRDDDAFIGVSGFLTPPELWQANARTGGLNRLVAMPPQFDAAGLTVDQYEAASTDGTKIPYFLVHRRDMAENGTNPVQLYAYGGFQISMTPRYSGTLGKLWLDRGGVYALANIRGGGEFGPAWHEAGLNVHRQRVFDDFAAVARDMIARHVTSPAHLAIRGGSNGGLLMGVEFTQHPELWKAVVIEVPLLDMVNFETMSAGSSWTGEYGSVRDAAQRAFLEQISPLQNLKSGVRYPVPFIMTSTKDDRVGPVHARRFAARMDALHLPYFYDEQVEGGHAAGANLREAAQEAALEYTYMWRTLDGAP</sequence>
<evidence type="ECO:0000313" key="8">
    <source>
        <dbReference type="Proteomes" id="UP000032679"/>
    </source>
</evidence>
<evidence type="ECO:0000256" key="4">
    <source>
        <dbReference type="SAM" id="SignalP"/>
    </source>
</evidence>
<keyword evidence="8" id="KW-1185">Reference proteome</keyword>
<dbReference type="PRINTS" id="PR00862">
    <property type="entry name" value="PROLIGOPTASE"/>
</dbReference>
<organism evidence="7 8">
    <name type="scientific">Tanticharoenia sakaeratensis NBRC 103193</name>
    <dbReference type="NCBI Taxonomy" id="1231623"/>
    <lineage>
        <taxon>Bacteria</taxon>
        <taxon>Pseudomonadati</taxon>
        <taxon>Pseudomonadota</taxon>
        <taxon>Alphaproteobacteria</taxon>
        <taxon>Acetobacterales</taxon>
        <taxon>Acetobacteraceae</taxon>
        <taxon>Tanticharoenia</taxon>
    </lineage>
</organism>
<comment type="caution">
    <text evidence="7">The sequence shown here is derived from an EMBL/GenBank/DDBJ whole genome shotgun (WGS) entry which is preliminary data.</text>
</comment>
<keyword evidence="2" id="KW-0378">Hydrolase</keyword>
<dbReference type="GO" id="GO:0005829">
    <property type="term" value="C:cytosol"/>
    <property type="evidence" value="ECO:0007669"/>
    <property type="project" value="TreeGrafter"/>
</dbReference>
<dbReference type="PANTHER" id="PTHR42881">
    <property type="entry name" value="PROLYL ENDOPEPTIDASE"/>
    <property type="match status" value="1"/>
</dbReference>
<protein>
    <submittedName>
        <fullName evidence="7">Prolyl oligopeptidase family protein</fullName>
    </submittedName>
</protein>
<dbReference type="InterPro" id="IPR001375">
    <property type="entry name" value="Peptidase_S9_cat"/>
</dbReference>